<reference evidence="1" key="1">
    <citation type="submission" date="2019-09" db="EMBL/GenBank/DDBJ databases">
        <authorList>
            <person name="Chandra G."/>
            <person name="Truman W A."/>
        </authorList>
    </citation>
    <scope>NUCLEOTIDE SEQUENCE</scope>
    <source>
        <strain evidence="1">PS683</strain>
    </source>
</reference>
<organism evidence="1">
    <name type="scientific">Pseudomonas fluorescens</name>
    <dbReference type="NCBI Taxonomy" id="294"/>
    <lineage>
        <taxon>Bacteria</taxon>
        <taxon>Pseudomonadati</taxon>
        <taxon>Pseudomonadota</taxon>
        <taxon>Gammaproteobacteria</taxon>
        <taxon>Pseudomonadales</taxon>
        <taxon>Pseudomonadaceae</taxon>
        <taxon>Pseudomonas</taxon>
    </lineage>
</organism>
<accession>A0A5E6MXH0</accession>
<gene>
    <name evidence="1" type="ORF">PS683_04306</name>
</gene>
<dbReference type="EMBL" id="LR700648">
    <property type="protein sequence ID" value="VVM15980.1"/>
    <property type="molecule type" value="Genomic_DNA"/>
</dbReference>
<protein>
    <submittedName>
        <fullName evidence="1">Uncharacterized protein</fullName>
    </submittedName>
</protein>
<sequence>MAVVGYPHPTRCSAFQSFLRNVSKLLLSVLDGVFVLFGQRRRLGDRLAKTVVINT</sequence>
<proteinExistence type="predicted"/>
<name>A0A5E6MXH0_PSEFL</name>
<dbReference type="AlphaFoldDB" id="A0A5E6MXH0"/>
<evidence type="ECO:0000313" key="1">
    <source>
        <dbReference type="EMBL" id="VVM15980.1"/>
    </source>
</evidence>